<keyword evidence="3" id="KW-1185">Reference proteome</keyword>
<dbReference type="RefSeq" id="WP_344067566.1">
    <property type="nucleotide sequence ID" value="NZ_BAAAPN010000059.1"/>
</dbReference>
<evidence type="ECO:0000313" key="3">
    <source>
        <dbReference type="Proteomes" id="UP001501475"/>
    </source>
</evidence>
<organism evidence="2 3">
    <name type="scientific">Nostocoides vanveenii</name>
    <dbReference type="NCBI Taxonomy" id="330835"/>
    <lineage>
        <taxon>Bacteria</taxon>
        <taxon>Bacillati</taxon>
        <taxon>Actinomycetota</taxon>
        <taxon>Actinomycetes</taxon>
        <taxon>Micrococcales</taxon>
        <taxon>Intrasporangiaceae</taxon>
        <taxon>Nostocoides</taxon>
    </lineage>
</organism>
<dbReference type="Proteomes" id="UP001501475">
    <property type="component" value="Unassembled WGS sequence"/>
</dbReference>
<feature type="region of interest" description="Disordered" evidence="1">
    <location>
        <begin position="76"/>
        <end position="95"/>
    </location>
</feature>
<protein>
    <submittedName>
        <fullName evidence="2">Uncharacterized protein</fullName>
    </submittedName>
</protein>
<sequence>MRMPTYDEMLRMAYVSAYDYLREHPEFDGRPRPGLDAIVRRGVDPKDIKPWPGVADVRTMSRDQWVAARLAAVARGDEEPPLRRPGGAAAGSLTP</sequence>
<gene>
    <name evidence="2" type="ORF">GCM10009810_29410</name>
</gene>
<evidence type="ECO:0000313" key="2">
    <source>
        <dbReference type="EMBL" id="GAA1769030.1"/>
    </source>
</evidence>
<name>A0ABN2KYR3_9MICO</name>
<dbReference type="EMBL" id="BAAAPN010000059">
    <property type="protein sequence ID" value="GAA1769030.1"/>
    <property type="molecule type" value="Genomic_DNA"/>
</dbReference>
<proteinExistence type="predicted"/>
<comment type="caution">
    <text evidence="2">The sequence shown here is derived from an EMBL/GenBank/DDBJ whole genome shotgun (WGS) entry which is preliminary data.</text>
</comment>
<accession>A0ABN2KYR3</accession>
<evidence type="ECO:0000256" key="1">
    <source>
        <dbReference type="SAM" id="MobiDB-lite"/>
    </source>
</evidence>
<reference evidence="2 3" key="1">
    <citation type="journal article" date="2019" name="Int. J. Syst. Evol. Microbiol.">
        <title>The Global Catalogue of Microorganisms (GCM) 10K type strain sequencing project: providing services to taxonomists for standard genome sequencing and annotation.</title>
        <authorList>
            <consortium name="The Broad Institute Genomics Platform"/>
            <consortium name="The Broad Institute Genome Sequencing Center for Infectious Disease"/>
            <person name="Wu L."/>
            <person name="Ma J."/>
        </authorList>
    </citation>
    <scope>NUCLEOTIDE SEQUENCE [LARGE SCALE GENOMIC DNA]</scope>
    <source>
        <strain evidence="2 3">JCM 15591</strain>
    </source>
</reference>